<evidence type="ECO:0000313" key="2">
    <source>
        <dbReference type="EMBL" id="AOO81924.1"/>
    </source>
</evidence>
<keyword evidence="1" id="KW-0472">Membrane</keyword>
<proteinExistence type="predicted"/>
<sequence length="72" mass="8093">MTAVVQNQVVTLYDPAMDMIIPLLIGMTLIWLIGRGTPWNAKLVTLAVTLLVIVLIVALERGGYWPEAFRRR</sequence>
<dbReference type="Proteomes" id="UP000094969">
    <property type="component" value="Chromosome"/>
</dbReference>
<evidence type="ECO:0000256" key="1">
    <source>
        <dbReference type="SAM" id="Phobius"/>
    </source>
</evidence>
<keyword evidence="1" id="KW-1133">Transmembrane helix</keyword>
<gene>
    <name evidence="2" type="ORF">BHK69_17020</name>
</gene>
<protein>
    <submittedName>
        <fullName evidence="2">Uncharacterized protein</fullName>
    </submittedName>
</protein>
<dbReference type="KEGG" id="bvv:BHK69_17020"/>
<evidence type="ECO:0000313" key="3">
    <source>
        <dbReference type="Proteomes" id="UP000094969"/>
    </source>
</evidence>
<reference evidence="2 3" key="1">
    <citation type="journal article" date="2015" name="Antonie Van Leeuwenhoek">
        <title>Bosea vaviloviae sp. nov., a new species of slow-growing rhizobia isolated from nodules of the relict species Vavilovia formosa (Stev.) Fed.</title>
        <authorList>
            <person name="Safronova V.I."/>
            <person name="Kuznetsova I.G."/>
            <person name="Sazanova A.L."/>
            <person name="Kimeklis A.K."/>
            <person name="Belimov A.A."/>
            <person name="Andronov E.E."/>
            <person name="Pinaev A.G."/>
            <person name="Chizhevskaya E.P."/>
            <person name="Pukhaev A.R."/>
            <person name="Popov K.P."/>
            <person name="Willems A."/>
            <person name="Tikhonovich I.A."/>
        </authorList>
    </citation>
    <scope>NUCLEOTIDE SEQUENCE [LARGE SCALE GENOMIC DNA]</scope>
    <source>
        <strain evidence="2 3">Vaf18</strain>
    </source>
</reference>
<keyword evidence="1" id="KW-0812">Transmembrane</keyword>
<feature type="transmembrane region" description="Helical" evidence="1">
    <location>
        <begin position="39"/>
        <end position="59"/>
    </location>
</feature>
<organism evidence="2 3">
    <name type="scientific">Bosea vaviloviae</name>
    <dbReference type="NCBI Taxonomy" id="1526658"/>
    <lineage>
        <taxon>Bacteria</taxon>
        <taxon>Pseudomonadati</taxon>
        <taxon>Pseudomonadota</taxon>
        <taxon>Alphaproteobacteria</taxon>
        <taxon>Hyphomicrobiales</taxon>
        <taxon>Boseaceae</taxon>
        <taxon>Bosea</taxon>
    </lineage>
</organism>
<name>A0A1D7U3H4_9HYPH</name>
<feature type="transmembrane region" description="Helical" evidence="1">
    <location>
        <begin position="12"/>
        <end position="33"/>
    </location>
</feature>
<keyword evidence="3" id="KW-1185">Reference proteome</keyword>
<accession>A0A1D7U3H4</accession>
<dbReference type="AlphaFoldDB" id="A0A1D7U3H4"/>
<dbReference type="EMBL" id="CP017147">
    <property type="protein sequence ID" value="AOO81924.1"/>
    <property type="molecule type" value="Genomic_DNA"/>
</dbReference>